<dbReference type="InterPro" id="IPR022644">
    <property type="entry name" value="De-COase2_N"/>
</dbReference>
<dbReference type="SUPFAM" id="SSF50621">
    <property type="entry name" value="Alanine racemase C-terminal domain-like"/>
    <property type="match status" value="1"/>
</dbReference>
<evidence type="ECO:0000256" key="2">
    <source>
        <dbReference type="ARBA" id="ARBA00022793"/>
    </source>
</evidence>
<feature type="binding site" evidence="5">
    <location>
        <position position="331"/>
    </location>
    <ligand>
        <name>substrate</name>
    </ligand>
</feature>
<protein>
    <recommendedName>
        <fullName evidence="5 6">Diaminopimelate decarboxylase</fullName>
        <shortName evidence="5">DAP decarboxylase</shortName>
        <shortName evidence="5">DAPDC</shortName>
        <ecNumber evidence="5 6">4.1.1.20</ecNumber>
    </recommendedName>
</protein>
<comment type="similarity">
    <text evidence="5">Belongs to the Orn/Lys/Arg decarboxylase class-II family. LysA subfamily.</text>
</comment>
<organism evidence="11 12">
    <name type="scientific">Neobittarella massiliensis</name>
    <name type="common">ex Bilen et al. 2018</name>
    <dbReference type="NCBI Taxonomy" id="2041842"/>
    <lineage>
        <taxon>Bacteria</taxon>
        <taxon>Bacillati</taxon>
        <taxon>Bacillota</taxon>
        <taxon>Clostridia</taxon>
        <taxon>Eubacteriales</taxon>
        <taxon>Oscillospiraceae</taxon>
        <taxon>Neobittarella (ex Bilen et al. 2018)</taxon>
    </lineage>
</organism>
<dbReference type="HAMAP" id="MF_02120">
    <property type="entry name" value="LysA"/>
    <property type="match status" value="1"/>
</dbReference>
<comment type="pathway">
    <text evidence="5 8">Amino-acid biosynthesis; L-lysine biosynthesis via DAP pathway; L-lysine from DL-2,6-diaminopimelate: step 1/1.</text>
</comment>
<dbReference type="AlphaFoldDB" id="A0A8J6INX7"/>
<evidence type="ECO:0000256" key="8">
    <source>
        <dbReference type="RuleBase" id="RU003738"/>
    </source>
</evidence>
<comment type="subunit">
    <text evidence="5">Homodimer.</text>
</comment>
<evidence type="ECO:0000259" key="9">
    <source>
        <dbReference type="Pfam" id="PF00278"/>
    </source>
</evidence>
<dbReference type="InterPro" id="IPR009006">
    <property type="entry name" value="Ala_racemase/Decarboxylase_C"/>
</dbReference>
<evidence type="ECO:0000259" key="10">
    <source>
        <dbReference type="Pfam" id="PF02784"/>
    </source>
</evidence>
<dbReference type="InterPro" id="IPR022643">
    <property type="entry name" value="De-COase2_C"/>
</dbReference>
<feature type="binding site" evidence="5">
    <location>
        <position position="335"/>
    </location>
    <ligand>
        <name>substrate</name>
    </ligand>
</feature>
<dbReference type="InterPro" id="IPR000183">
    <property type="entry name" value="Orn/DAP/Arg_de-COase"/>
</dbReference>
<feature type="binding site" evidence="5">
    <location>
        <begin position="291"/>
        <end position="294"/>
    </location>
    <ligand>
        <name>pyridoxal 5'-phosphate</name>
        <dbReference type="ChEBI" id="CHEBI:597326"/>
    </ligand>
</feature>
<dbReference type="CDD" id="cd06828">
    <property type="entry name" value="PLPDE_III_DapDC"/>
    <property type="match status" value="1"/>
</dbReference>
<feature type="binding site" evidence="5">
    <location>
        <position position="249"/>
    </location>
    <ligand>
        <name>pyridoxal 5'-phosphate</name>
        <dbReference type="ChEBI" id="CHEBI:597326"/>
    </ligand>
</feature>
<dbReference type="SUPFAM" id="SSF51419">
    <property type="entry name" value="PLP-binding barrel"/>
    <property type="match status" value="1"/>
</dbReference>
<feature type="binding site" evidence="5">
    <location>
        <position position="294"/>
    </location>
    <ligand>
        <name>substrate</name>
    </ligand>
</feature>
<gene>
    <name evidence="5 11" type="primary">lysA</name>
    <name evidence="11" type="ORF">H8K20_05265</name>
</gene>
<dbReference type="Gene3D" id="2.40.37.10">
    <property type="entry name" value="Lyase, Ornithine Decarboxylase, Chain A, domain 1"/>
    <property type="match status" value="1"/>
</dbReference>
<reference evidence="11" key="1">
    <citation type="submission" date="2020-08" db="EMBL/GenBank/DDBJ databases">
        <authorList>
            <person name="Liu C."/>
            <person name="Sun Q."/>
        </authorList>
    </citation>
    <scope>NUCLEOTIDE SEQUENCE</scope>
    <source>
        <strain evidence="11">NSJ-65</strain>
    </source>
</reference>
<feature type="binding site" evidence="5">
    <location>
        <position position="391"/>
    </location>
    <ligand>
        <name>pyridoxal 5'-phosphate</name>
        <dbReference type="ChEBI" id="CHEBI:597326"/>
    </ligand>
</feature>
<dbReference type="Pfam" id="PF00278">
    <property type="entry name" value="Orn_DAP_Arg_deC"/>
    <property type="match status" value="1"/>
</dbReference>
<dbReference type="RefSeq" id="WP_105204050.1">
    <property type="nucleotide sequence ID" value="NZ_JACOGI010000001.1"/>
</dbReference>
<keyword evidence="5" id="KW-0028">Amino-acid biosynthesis</keyword>
<dbReference type="Gene3D" id="3.20.20.10">
    <property type="entry name" value="Alanine racemase"/>
    <property type="match status" value="1"/>
</dbReference>
<comment type="catalytic activity">
    <reaction evidence="5 8">
        <text>meso-2,6-diaminopimelate + H(+) = L-lysine + CO2</text>
        <dbReference type="Rhea" id="RHEA:15101"/>
        <dbReference type="ChEBI" id="CHEBI:15378"/>
        <dbReference type="ChEBI" id="CHEBI:16526"/>
        <dbReference type="ChEBI" id="CHEBI:32551"/>
        <dbReference type="ChEBI" id="CHEBI:57791"/>
        <dbReference type="EC" id="4.1.1.20"/>
    </reaction>
</comment>
<keyword evidence="2 5" id="KW-0210">Decarboxylase</keyword>
<comment type="caution">
    <text evidence="11">The sequence shown here is derived from an EMBL/GenBank/DDBJ whole genome shotgun (WGS) entry which is preliminary data.</text>
</comment>
<keyword evidence="3 5" id="KW-0663">Pyridoxal phosphate</keyword>
<feature type="binding site" evidence="5">
    <location>
        <position position="391"/>
    </location>
    <ligand>
        <name>substrate</name>
    </ligand>
</feature>
<comment type="function">
    <text evidence="5">Specifically catalyzes the decarboxylation of meso-diaminopimelate (meso-DAP) to L-lysine.</text>
</comment>
<dbReference type="GO" id="GO:0009089">
    <property type="term" value="P:lysine biosynthetic process via diaminopimelate"/>
    <property type="evidence" value="ECO:0007669"/>
    <property type="project" value="UniProtKB-UniRule"/>
</dbReference>
<evidence type="ECO:0000256" key="6">
    <source>
        <dbReference type="NCBIfam" id="TIGR01048"/>
    </source>
</evidence>
<dbReference type="GO" id="GO:0008836">
    <property type="term" value="F:diaminopimelate decarboxylase activity"/>
    <property type="evidence" value="ECO:0007669"/>
    <property type="project" value="UniProtKB-UniRule"/>
</dbReference>
<dbReference type="InterPro" id="IPR002986">
    <property type="entry name" value="DAP_deCOOHase_LysA"/>
</dbReference>
<dbReference type="Pfam" id="PF02784">
    <property type="entry name" value="Orn_Arg_deC_N"/>
    <property type="match status" value="1"/>
</dbReference>
<feature type="modified residue" description="N6-(pyridoxal phosphate)lysine" evidence="5 7">
    <location>
        <position position="67"/>
    </location>
</feature>
<feature type="active site" description="Proton donor" evidence="7">
    <location>
        <position position="362"/>
    </location>
</feature>
<evidence type="ECO:0000256" key="4">
    <source>
        <dbReference type="ARBA" id="ARBA00023239"/>
    </source>
</evidence>
<accession>A0A8J6INX7</accession>
<feature type="domain" description="Orn/DAP/Arg decarboxylase 2 C-terminal" evidence="9">
    <location>
        <begin position="34"/>
        <end position="389"/>
    </location>
</feature>
<proteinExistence type="inferred from homology"/>
<comment type="cofactor">
    <cofactor evidence="1 5 7 8">
        <name>pyridoxal 5'-phosphate</name>
        <dbReference type="ChEBI" id="CHEBI:597326"/>
    </cofactor>
</comment>
<evidence type="ECO:0000256" key="7">
    <source>
        <dbReference type="PIRSR" id="PIRSR600183-50"/>
    </source>
</evidence>
<sequence length="433" mass="46783">MYIAKNLNTNELGHLTIGGIDSLQLAEQYGTPLYVMDEDLLRENCRAFKGSIDKYYGGRGLVTYASKAFCCKAVCKIAAQEGLGLDVVSAGELYTALQAGFPMQRVFFHGNNKTPVELRQALENGVGYIVVDNLDELRLLGTMAQAAGKVQDILFRIKPGIDAHTHDFIRTGQIDSKFGLALENGEAEEAVREALAMPGVRLVGLHCHIGSQIFDIAPFELAAQVMLDFIAKIGSELGAEIEILDLGGGFGIQYTSADHPSSYDEYMRRVSSVIAARCAQLGIDTPFVVIEPGRSIAGPAGITLYTVGSVKHIEGVRTYVSVDGGMTDNPRYALYQASYDVLAAGKAAQPRTETVTVAGKCCESGDLIQENTQIQPVQPGDVLAVLATGAYNYSMASNYNRIPRPAVVFVKDGQSRVAVRRESLEDLLQNDLD</sequence>
<name>A0A8J6INX7_9FIRM</name>
<dbReference type="InterPro" id="IPR029066">
    <property type="entry name" value="PLP-binding_barrel"/>
</dbReference>
<dbReference type="Proteomes" id="UP000597668">
    <property type="component" value="Unassembled WGS sequence"/>
</dbReference>
<dbReference type="PROSITE" id="PS00879">
    <property type="entry name" value="ODR_DC_2_2"/>
    <property type="match status" value="1"/>
</dbReference>
<dbReference type="EMBL" id="JACOGI010000001">
    <property type="protein sequence ID" value="MBC3515803.1"/>
    <property type="molecule type" value="Genomic_DNA"/>
</dbReference>
<dbReference type="InterPro" id="IPR022657">
    <property type="entry name" value="De-COase2_CS"/>
</dbReference>
<dbReference type="PANTHER" id="PTHR43727">
    <property type="entry name" value="DIAMINOPIMELATE DECARBOXYLASE"/>
    <property type="match status" value="1"/>
</dbReference>
<dbReference type="EC" id="4.1.1.20" evidence="5 6"/>
<feature type="binding site" evidence="5">
    <location>
        <position position="363"/>
    </location>
    <ligand>
        <name>substrate</name>
    </ligand>
</feature>
<keyword evidence="4 5" id="KW-0456">Lyase</keyword>
<dbReference type="PRINTS" id="PR01179">
    <property type="entry name" value="ODADCRBXLASE"/>
</dbReference>
<dbReference type="PRINTS" id="PR01181">
    <property type="entry name" value="DAPDCRBXLASE"/>
</dbReference>
<feature type="domain" description="Orn/DAP/Arg decarboxylase 2 N-terminal" evidence="10">
    <location>
        <begin position="43"/>
        <end position="297"/>
    </location>
</feature>
<dbReference type="UniPathway" id="UPA00034">
    <property type="reaction ID" value="UER00027"/>
</dbReference>
<evidence type="ECO:0000256" key="5">
    <source>
        <dbReference type="HAMAP-Rule" id="MF_02120"/>
    </source>
</evidence>
<evidence type="ECO:0000313" key="11">
    <source>
        <dbReference type="EMBL" id="MBC3515803.1"/>
    </source>
</evidence>
<evidence type="ECO:0000256" key="3">
    <source>
        <dbReference type="ARBA" id="ARBA00022898"/>
    </source>
</evidence>
<dbReference type="OrthoDB" id="9802241at2"/>
<evidence type="ECO:0000256" key="1">
    <source>
        <dbReference type="ARBA" id="ARBA00001933"/>
    </source>
</evidence>
<dbReference type="NCBIfam" id="TIGR01048">
    <property type="entry name" value="lysA"/>
    <property type="match status" value="1"/>
</dbReference>
<evidence type="ECO:0000313" key="12">
    <source>
        <dbReference type="Proteomes" id="UP000597668"/>
    </source>
</evidence>
<dbReference type="PANTHER" id="PTHR43727:SF2">
    <property type="entry name" value="GROUP IV DECARBOXYLASE"/>
    <property type="match status" value="1"/>
</dbReference>
<dbReference type="GO" id="GO:0030170">
    <property type="term" value="F:pyridoxal phosphate binding"/>
    <property type="evidence" value="ECO:0007669"/>
    <property type="project" value="UniProtKB-UniRule"/>
</dbReference>
<dbReference type="FunFam" id="3.20.20.10:FF:000003">
    <property type="entry name" value="Diaminopimelate decarboxylase"/>
    <property type="match status" value="1"/>
</dbReference>
<keyword evidence="12" id="KW-1185">Reference proteome</keyword>
<keyword evidence="5 8" id="KW-0457">Lysine biosynthesis</keyword>